<dbReference type="PROSITE" id="PS00194">
    <property type="entry name" value="THIOREDOXIN_1"/>
    <property type="match status" value="1"/>
</dbReference>
<evidence type="ECO:0000259" key="5">
    <source>
        <dbReference type="PROSITE" id="PS51352"/>
    </source>
</evidence>
<reference evidence="7" key="1">
    <citation type="journal article" date="2019" name="Int. J. Syst. Evol. Microbiol.">
        <title>The Global Catalogue of Microorganisms (GCM) 10K type strain sequencing project: providing services to taxonomists for standard genome sequencing and annotation.</title>
        <authorList>
            <consortium name="The Broad Institute Genomics Platform"/>
            <consortium name="The Broad Institute Genome Sequencing Center for Infectious Disease"/>
            <person name="Wu L."/>
            <person name="Ma J."/>
        </authorList>
    </citation>
    <scope>NUCLEOTIDE SEQUENCE [LARGE SCALE GENOMIC DNA]</scope>
    <source>
        <strain evidence="7">CECT 7131</strain>
    </source>
</reference>
<dbReference type="InterPro" id="IPR013766">
    <property type="entry name" value="Thioredoxin_domain"/>
</dbReference>
<proteinExistence type="predicted"/>
<dbReference type="PANTHER" id="PTHR45663:SF11">
    <property type="entry name" value="GEO12009P1"/>
    <property type="match status" value="1"/>
</dbReference>
<name>A0ABT8A269_9PROT</name>
<keyword evidence="3" id="KW-1015">Disulfide bond</keyword>
<keyword evidence="4" id="KW-0676">Redox-active center</keyword>
<dbReference type="EMBL" id="JAUFPN010000037">
    <property type="protein sequence ID" value="MDN3563593.1"/>
    <property type="molecule type" value="Genomic_DNA"/>
</dbReference>
<evidence type="ECO:0000256" key="4">
    <source>
        <dbReference type="ARBA" id="ARBA00023284"/>
    </source>
</evidence>
<dbReference type="PANTHER" id="PTHR45663">
    <property type="entry name" value="GEO12009P1"/>
    <property type="match status" value="1"/>
</dbReference>
<dbReference type="CDD" id="cd02947">
    <property type="entry name" value="TRX_family"/>
    <property type="match status" value="1"/>
</dbReference>
<dbReference type="Gene3D" id="3.40.30.10">
    <property type="entry name" value="Glutaredoxin"/>
    <property type="match status" value="1"/>
</dbReference>
<evidence type="ECO:0000313" key="7">
    <source>
        <dbReference type="Proteomes" id="UP001529369"/>
    </source>
</evidence>
<protein>
    <submittedName>
        <fullName evidence="6">Thioredoxin domain-containing protein</fullName>
    </submittedName>
</protein>
<organism evidence="6 7">
    <name type="scientific">Paeniroseomonas aquatica</name>
    <dbReference type="NCBI Taxonomy" id="373043"/>
    <lineage>
        <taxon>Bacteria</taxon>
        <taxon>Pseudomonadati</taxon>
        <taxon>Pseudomonadota</taxon>
        <taxon>Alphaproteobacteria</taxon>
        <taxon>Acetobacterales</taxon>
        <taxon>Acetobacteraceae</taxon>
        <taxon>Paeniroseomonas</taxon>
    </lineage>
</organism>
<keyword evidence="2" id="KW-0249">Electron transport</keyword>
<dbReference type="InterPro" id="IPR017937">
    <property type="entry name" value="Thioredoxin_CS"/>
</dbReference>
<keyword evidence="1" id="KW-0813">Transport</keyword>
<evidence type="ECO:0000256" key="1">
    <source>
        <dbReference type="ARBA" id="ARBA00022448"/>
    </source>
</evidence>
<dbReference type="SUPFAM" id="SSF52833">
    <property type="entry name" value="Thioredoxin-like"/>
    <property type="match status" value="1"/>
</dbReference>
<evidence type="ECO:0000256" key="2">
    <source>
        <dbReference type="ARBA" id="ARBA00022982"/>
    </source>
</evidence>
<accession>A0ABT8A269</accession>
<dbReference type="Pfam" id="PF21352">
    <property type="entry name" value="Zn_ribbon_Thio2"/>
    <property type="match status" value="1"/>
</dbReference>
<dbReference type="InterPro" id="IPR049299">
    <property type="entry name" value="Thio2_N"/>
</dbReference>
<dbReference type="Proteomes" id="UP001529369">
    <property type="component" value="Unassembled WGS sequence"/>
</dbReference>
<dbReference type="RefSeq" id="WP_290315337.1">
    <property type="nucleotide sequence ID" value="NZ_JAUFPN010000037.1"/>
</dbReference>
<feature type="domain" description="Thioredoxin" evidence="5">
    <location>
        <begin position="12"/>
        <end position="137"/>
    </location>
</feature>
<keyword evidence="7" id="KW-1185">Reference proteome</keyword>
<dbReference type="InterPro" id="IPR036249">
    <property type="entry name" value="Thioredoxin-like_sf"/>
</dbReference>
<evidence type="ECO:0000313" key="6">
    <source>
        <dbReference type="EMBL" id="MDN3563593.1"/>
    </source>
</evidence>
<dbReference type="PROSITE" id="PS51352">
    <property type="entry name" value="THIOREDOXIN_2"/>
    <property type="match status" value="1"/>
</dbReference>
<gene>
    <name evidence="6" type="ORF">QWZ14_04290</name>
</gene>
<evidence type="ECO:0000256" key="3">
    <source>
        <dbReference type="ARBA" id="ARBA00023157"/>
    </source>
</evidence>
<sequence length="138" mass="14799">MDTPLQVVCPRCDAIDRVPAMRLGDGPRCGECRAALSEARFRRHLKHSGIPLLLDFWASWCGPCRALAPAFEEAARTLSPRLRLVKVSTEEAPQLAAEVAIRSIPTLALFAGGRQVARQASALPASNIVAWADANAAA</sequence>
<comment type="caution">
    <text evidence="6">The sequence shown here is derived from an EMBL/GenBank/DDBJ whole genome shotgun (WGS) entry which is preliminary data.</text>
</comment>
<dbReference type="Pfam" id="PF00085">
    <property type="entry name" value="Thioredoxin"/>
    <property type="match status" value="1"/>
</dbReference>
<dbReference type="Gene3D" id="2.30.30.380">
    <property type="entry name" value="Zn-finger domain of Sec23/24"/>
    <property type="match status" value="1"/>
</dbReference>
<dbReference type="PRINTS" id="PR00421">
    <property type="entry name" value="THIOREDOXIN"/>
</dbReference>